<name>A0ABR7J9K6_9FLAO</name>
<accession>A0ABR7J9K6</accession>
<proteinExistence type="predicted"/>
<organism evidence="1 2">
    <name type="scientific">Flavobacterium kayseriense</name>
    <dbReference type="NCBI Taxonomy" id="2764714"/>
    <lineage>
        <taxon>Bacteria</taxon>
        <taxon>Pseudomonadati</taxon>
        <taxon>Bacteroidota</taxon>
        <taxon>Flavobacteriia</taxon>
        <taxon>Flavobacteriales</taxon>
        <taxon>Flavobacteriaceae</taxon>
        <taxon>Flavobacterium</taxon>
    </lineage>
</organism>
<dbReference type="PROSITE" id="PS51257">
    <property type="entry name" value="PROKAR_LIPOPROTEIN"/>
    <property type="match status" value="1"/>
</dbReference>
<keyword evidence="2" id="KW-1185">Reference proteome</keyword>
<dbReference type="Proteomes" id="UP000629963">
    <property type="component" value="Unassembled WGS sequence"/>
</dbReference>
<evidence type="ECO:0000313" key="2">
    <source>
        <dbReference type="Proteomes" id="UP000629963"/>
    </source>
</evidence>
<dbReference type="Pfam" id="PF19643">
    <property type="entry name" value="DUF6146"/>
    <property type="match status" value="1"/>
</dbReference>
<gene>
    <name evidence="1" type="ORF">H8R23_12395</name>
</gene>
<evidence type="ECO:0000313" key="1">
    <source>
        <dbReference type="EMBL" id="MBC5842209.1"/>
    </source>
</evidence>
<protein>
    <recommendedName>
        <fullName evidence="3">Lipoprotein</fullName>
    </recommendedName>
</protein>
<reference evidence="1 2" key="1">
    <citation type="submission" date="2020-08" db="EMBL/GenBank/DDBJ databases">
        <title>Description of novel Flavobacterium F-380 isolate.</title>
        <authorList>
            <person name="Saticioglu I.B."/>
            <person name="Duman M."/>
            <person name="Altun S."/>
        </authorList>
    </citation>
    <scope>NUCLEOTIDE SEQUENCE [LARGE SCALE GENOMIC DNA]</scope>
    <source>
        <strain evidence="1 2">F-380</strain>
    </source>
</reference>
<dbReference type="EMBL" id="JACRUJ010000004">
    <property type="protein sequence ID" value="MBC5842209.1"/>
    <property type="molecule type" value="Genomic_DNA"/>
</dbReference>
<dbReference type="RefSeq" id="WP_187010707.1">
    <property type="nucleotide sequence ID" value="NZ_JACRUI010000004.1"/>
</dbReference>
<dbReference type="InterPro" id="IPR046144">
    <property type="entry name" value="DUF6146"/>
</dbReference>
<sequence length="144" mass="16988">MRNYIYALVVVLLIIVGCTANKKTVNAPENAKAIHGDTIRIANDELEYEVIIIDPGFTSWLVSRSFPRGYHSQTFLENKNRMYITEWNSRARQPSRFNPNLYEMTINYEYGVDYGYEVNYLIYNYMIYFQNTNNQRLFGNVPSR</sequence>
<comment type="caution">
    <text evidence="1">The sequence shown here is derived from an EMBL/GenBank/DDBJ whole genome shotgun (WGS) entry which is preliminary data.</text>
</comment>
<evidence type="ECO:0008006" key="3">
    <source>
        <dbReference type="Google" id="ProtNLM"/>
    </source>
</evidence>